<dbReference type="EC" id="2.1.1.386" evidence="11"/>
<dbReference type="RefSeq" id="WP_177169913.1">
    <property type="nucleotide sequence ID" value="NZ_FOAA01000009.1"/>
</dbReference>
<dbReference type="STRING" id="1396821.SAMN05444515_10916"/>
<organism evidence="14 15">
    <name type="scientific">Ectothiorhodospira marina</name>
    <dbReference type="NCBI Taxonomy" id="1396821"/>
    <lineage>
        <taxon>Bacteria</taxon>
        <taxon>Pseudomonadati</taxon>
        <taxon>Pseudomonadota</taxon>
        <taxon>Gammaproteobacteria</taxon>
        <taxon>Chromatiales</taxon>
        <taxon>Ectothiorhodospiraceae</taxon>
        <taxon>Ectothiorhodospira</taxon>
    </lineage>
</organism>
<feature type="domain" description="Methyltransferase" evidence="13">
    <location>
        <begin position="16"/>
        <end position="115"/>
    </location>
</feature>
<dbReference type="SUPFAM" id="SSF53335">
    <property type="entry name" value="S-adenosyl-L-methionine-dependent methyltransferases"/>
    <property type="match status" value="1"/>
</dbReference>
<keyword evidence="15" id="KW-1185">Reference proteome</keyword>
<evidence type="ECO:0000256" key="4">
    <source>
        <dbReference type="ARBA" id="ARBA00022603"/>
    </source>
</evidence>
<dbReference type="GO" id="GO:0001510">
    <property type="term" value="P:RNA methylation"/>
    <property type="evidence" value="ECO:0007669"/>
    <property type="project" value="InterPro"/>
</dbReference>
<comment type="catalytic activity">
    <reaction evidence="12">
        <text>small RNA 3'-end nucleotide + S-adenosyl-L-methionine = small RNA 3'-end 2'-O-methylnucleotide + S-adenosyl-L-homocysteine + H(+)</text>
        <dbReference type="Rhea" id="RHEA:37887"/>
        <dbReference type="Rhea" id="RHEA-COMP:10415"/>
        <dbReference type="Rhea" id="RHEA-COMP:10416"/>
        <dbReference type="ChEBI" id="CHEBI:15378"/>
        <dbReference type="ChEBI" id="CHEBI:57856"/>
        <dbReference type="ChEBI" id="CHEBI:59789"/>
        <dbReference type="ChEBI" id="CHEBI:74896"/>
        <dbReference type="ChEBI" id="CHEBI:74898"/>
        <dbReference type="EC" id="2.1.1.386"/>
    </reaction>
</comment>
<sequence>METIVRHILSSGARRVLDLGCGEGELLLRLAGQDPLELLMGLDIDAACVDTARQALEGRTAQIGPHVEVRQGSFTEPDTSLQGFDIATLIETIEHIAPRHLSRLEDAVFRSMRPGKVLVTTPNQEYNALYGLAPGEMRHPGHFFEWTRARFRKWGWGVASRHGYRVRFLDLGPLDPARGGSTQMARFTLERGRI</sequence>
<evidence type="ECO:0000256" key="8">
    <source>
        <dbReference type="ARBA" id="ARBA00022842"/>
    </source>
</evidence>
<dbReference type="Pfam" id="PF13649">
    <property type="entry name" value="Methyltransf_25"/>
    <property type="match status" value="1"/>
</dbReference>
<evidence type="ECO:0000256" key="11">
    <source>
        <dbReference type="ARBA" id="ARBA00035025"/>
    </source>
</evidence>
<dbReference type="InterPro" id="IPR026610">
    <property type="entry name" value="Hen1"/>
</dbReference>
<keyword evidence="8" id="KW-0460">Magnesium</keyword>
<dbReference type="AlphaFoldDB" id="A0A1H7MAL1"/>
<dbReference type="GO" id="GO:0003723">
    <property type="term" value="F:RNA binding"/>
    <property type="evidence" value="ECO:0007669"/>
    <property type="project" value="UniProtKB-KW"/>
</dbReference>
<dbReference type="GO" id="GO:0031047">
    <property type="term" value="P:regulatory ncRNA-mediated gene silencing"/>
    <property type="evidence" value="ECO:0007669"/>
    <property type="project" value="UniProtKB-KW"/>
</dbReference>
<dbReference type="PANTHER" id="PTHR21404">
    <property type="entry name" value="HEN1"/>
    <property type="match status" value="1"/>
</dbReference>
<evidence type="ECO:0000313" key="15">
    <source>
        <dbReference type="Proteomes" id="UP000199256"/>
    </source>
</evidence>
<dbReference type="Proteomes" id="UP000199256">
    <property type="component" value="Unassembled WGS sequence"/>
</dbReference>
<evidence type="ECO:0000256" key="2">
    <source>
        <dbReference type="ARBA" id="ARBA00009026"/>
    </source>
</evidence>
<evidence type="ECO:0000256" key="9">
    <source>
        <dbReference type="ARBA" id="ARBA00022884"/>
    </source>
</evidence>
<dbReference type="GO" id="GO:0090486">
    <property type="term" value="F:small RNA 2'-O-methyltransferase activity"/>
    <property type="evidence" value="ECO:0007669"/>
    <property type="project" value="UniProtKB-EC"/>
</dbReference>
<comment type="cofactor">
    <cofactor evidence="1">
        <name>Mg(2+)</name>
        <dbReference type="ChEBI" id="CHEBI:18420"/>
    </cofactor>
</comment>
<gene>
    <name evidence="14" type="ORF">SAMN05444515_10916</name>
</gene>
<keyword evidence="9" id="KW-0694">RNA-binding</keyword>
<dbReference type="Gene3D" id="3.40.50.150">
    <property type="entry name" value="Vaccinia Virus protein VP39"/>
    <property type="match status" value="1"/>
</dbReference>
<accession>A0A1H7MAL1</accession>
<keyword evidence="7" id="KW-0479">Metal-binding</keyword>
<dbReference type="GO" id="GO:0046872">
    <property type="term" value="F:metal ion binding"/>
    <property type="evidence" value="ECO:0007669"/>
    <property type="project" value="UniProtKB-KW"/>
</dbReference>
<evidence type="ECO:0000256" key="10">
    <source>
        <dbReference type="ARBA" id="ARBA00023158"/>
    </source>
</evidence>
<name>A0A1H7MAL1_9GAMM</name>
<dbReference type="InterPro" id="IPR041698">
    <property type="entry name" value="Methyltransf_25"/>
</dbReference>
<evidence type="ECO:0000256" key="7">
    <source>
        <dbReference type="ARBA" id="ARBA00022723"/>
    </source>
</evidence>
<evidence type="ECO:0000259" key="13">
    <source>
        <dbReference type="Pfam" id="PF13649"/>
    </source>
</evidence>
<reference evidence="15" key="1">
    <citation type="submission" date="2016-10" db="EMBL/GenBank/DDBJ databases">
        <authorList>
            <person name="Varghese N."/>
            <person name="Submissions S."/>
        </authorList>
    </citation>
    <scope>NUCLEOTIDE SEQUENCE [LARGE SCALE GENOMIC DNA]</scope>
    <source>
        <strain evidence="15">DSM 241</strain>
    </source>
</reference>
<dbReference type="EMBL" id="FOAA01000009">
    <property type="protein sequence ID" value="SEL07938.1"/>
    <property type="molecule type" value="Genomic_DNA"/>
</dbReference>
<keyword evidence="4 14" id="KW-0489">Methyltransferase</keyword>
<keyword evidence="5 14" id="KW-0808">Transferase</keyword>
<proteinExistence type="inferred from homology"/>
<keyword evidence="6" id="KW-0949">S-adenosyl-L-methionine</keyword>
<dbReference type="PANTHER" id="PTHR21404:SF3">
    <property type="entry name" value="SMALL RNA 2'-O-METHYLTRANSFERASE"/>
    <property type="match status" value="1"/>
</dbReference>
<evidence type="ECO:0000256" key="5">
    <source>
        <dbReference type="ARBA" id="ARBA00022679"/>
    </source>
</evidence>
<evidence type="ECO:0000256" key="3">
    <source>
        <dbReference type="ARBA" id="ARBA00021330"/>
    </source>
</evidence>
<protein>
    <recommendedName>
        <fullName evidence="3">Small RNA 2'-O-methyltransferase</fullName>
        <ecNumber evidence="11">2.1.1.386</ecNumber>
    </recommendedName>
</protein>
<keyword evidence="10" id="KW-0943">RNA-mediated gene silencing</keyword>
<dbReference type="InterPro" id="IPR029063">
    <property type="entry name" value="SAM-dependent_MTases_sf"/>
</dbReference>
<dbReference type="CDD" id="cd02440">
    <property type="entry name" value="AdoMet_MTases"/>
    <property type="match status" value="1"/>
</dbReference>
<evidence type="ECO:0000313" key="14">
    <source>
        <dbReference type="EMBL" id="SEL07938.1"/>
    </source>
</evidence>
<evidence type="ECO:0000256" key="1">
    <source>
        <dbReference type="ARBA" id="ARBA00001946"/>
    </source>
</evidence>
<comment type="similarity">
    <text evidence="2">Belongs to the methyltransferase superfamily. HEN1 family.</text>
</comment>
<evidence type="ECO:0000256" key="6">
    <source>
        <dbReference type="ARBA" id="ARBA00022691"/>
    </source>
</evidence>
<evidence type="ECO:0000256" key="12">
    <source>
        <dbReference type="ARBA" id="ARBA00048418"/>
    </source>
</evidence>